<dbReference type="EMBL" id="CP066690">
    <property type="protein sequence ID" value="QQG45453.1"/>
    <property type="molecule type" value="Genomic_DNA"/>
</dbReference>
<protein>
    <submittedName>
        <fullName evidence="4">Adenylyltransferase/cytidyltransferase family protein</fullName>
    </submittedName>
</protein>
<dbReference type="NCBIfam" id="TIGR00125">
    <property type="entry name" value="cyt_tran_rel"/>
    <property type="match status" value="1"/>
</dbReference>
<evidence type="ECO:0000259" key="3">
    <source>
        <dbReference type="Pfam" id="PF01467"/>
    </source>
</evidence>
<reference evidence="4 5" key="1">
    <citation type="submission" date="2020-07" db="EMBL/GenBank/DDBJ databases">
        <title>Huge and variable diversity of episymbiotic CPR bacteria and DPANN archaea in groundwater ecosystems.</title>
        <authorList>
            <person name="He C.Y."/>
            <person name="Keren R."/>
            <person name="Whittaker M."/>
            <person name="Farag I.F."/>
            <person name="Doudna J."/>
            <person name="Cate J.H.D."/>
            <person name="Banfield J.F."/>
        </authorList>
    </citation>
    <scope>NUCLEOTIDE SEQUENCE [LARGE SCALE GENOMIC DNA]</scope>
    <source>
        <strain evidence="4">NC_groundwater_541_Ag_S-0.1um_46_50</strain>
    </source>
</reference>
<gene>
    <name evidence="4" type="ORF">HYW89_00750</name>
</gene>
<feature type="domain" description="Cytidyltransferase-like" evidence="3">
    <location>
        <begin position="25"/>
        <end position="159"/>
    </location>
</feature>
<name>A0A7T5US99_9BACT</name>
<dbReference type="SUPFAM" id="SSF52374">
    <property type="entry name" value="Nucleotidylyl transferase"/>
    <property type="match status" value="1"/>
</dbReference>
<dbReference type="InterPro" id="IPR004821">
    <property type="entry name" value="Cyt_trans-like"/>
</dbReference>
<evidence type="ECO:0000256" key="1">
    <source>
        <dbReference type="ARBA" id="ARBA00022679"/>
    </source>
</evidence>
<organism evidence="4 5">
    <name type="scientific">Candidatus Sungiibacteriota bacterium</name>
    <dbReference type="NCBI Taxonomy" id="2750080"/>
    <lineage>
        <taxon>Bacteria</taxon>
        <taxon>Candidatus Sungiibacteriota</taxon>
    </lineage>
</organism>
<dbReference type="InterPro" id="IPR014729">
    <property type="entry name" value="Rossmann-like_a/b/a_fold"/>
</dbReference>
<proteinExistence type="predicted"/>
<sequence>MASLISINKLAEVRRKHRHKTIVFCSGTFDLTHPGHVLFLEDCKKQGDILVVAVGDDVSIRDIKGEKRPIFNHHMRAKMINSLKPVDYCLVSSAPKGRPLGFMEEMFRRLKPDVYVVNEDAFDIPTRRHLIQKLGIKFAVLKRRCPKKFDQVSTTKLIEKIRAI</sequence>
<dbReference type="PANTHER" id="PTHR43793:SF1">
    <property type="entry name" value="FAD SYNTHASE"/>
    <property type="match status" value="1"/>
</dbReference>
<keyword evidence="1 4" id="KW-0808">Transferase</keyword>
<dbReference type="PANTHER" id="PTHR43793">
    <property type="entry name" value="FAD SYNTHASE"/>
    <property type="match status" value="1"/>
</dbReference>
<dbReference type="InterPro" id="IPR050385">
    <property type="entry name" value="Archaeal_FAD_synthase"/>
</dbReference>
<evidence type="ECO:0000256" key="2">
    <source>
        <dbReference type="ARBA" id="ARBA00022695"/>
    </source>
</evidence>
<evidence type="ECO:0000313" key="5">
    <source>
        <dbReference type="Proteomes" id="UP000595618"/>
    </source>
</evidence>
<dbReference type="Pfam" id="PF01467">
    <property type="entry name" value="CTP_transf_like"/>
    <property type="match status" value="1"/>
</dbReference>
<dbReference type="AlphaFoldDB" id="A0A7T5US99"/>
<dbReference type="Gene3D" id="3.40.50.620">
    <property type="entry name" value="HUPs"/>
    <property type="match status" value="1"/>
</dbReference>
<evidence type="ECO:0000313" key="4">
    <source>
        <dbReference type="EMBL" id="QQG45453.1"/>
    </source>
</evidence>
<dbReference type="GO" id="GO:0016779">
    <property type="term" value="F:nucleotidyltransferase activity"/>
    <property type="evidence" value="ECO:0007669"/>
    <property type="project" value="UniProtKB-KW"/>
</dbReference>
<dbReference type="Proteomes" id="UP000595618">
    <property type="component" value="Chromosome"/>
</dbReference>
<accession>A0A7T5US99</accession>
<keyword evidence="2 4" id="KW-0548">Nucleotidyltransferase</keyword>